<evidence type="ECO:0000256" key="15">
    <source>
        <dbReference type="ARBA" id="ARBA00023128"/>
    </source>
</evidence>
<evidence type="ECO:0000256" key="6">
    <source>
        <dbReference type="ARBA" id="ARBA00022448"/>
    </source>
</evidence>
<keyword evidence="8 18" id="KW-0812">Transmembrane</keyword>
<comment type="function">
    <text evidence="1">Core subunit of the mitochondrial membrane respiratory chain NADH dehydrogenase (Complex I) that is believed to belong to the minimal assembly required for catalysis. Complex I functions in the transfer of electrons from NADH to the respiratory chain. The immediate electron acceptor for the enzyme is believed to be ubiquinone.</text>
</comment>
<dbReference type="InterPro" id="IPR001750">
    <property type="entry name" value="ND/Mrp_TM"/>
</dbReference>
<keyword evidence="16 18" id="KW-0472">Membrane</keyword>
<evidence type="ECO:0000256" key="5">
    <source>
        <dbReference type="ARBA" id="ARBA00021008"/>
    </source>
</evidence>
<evidence type="ECO:0000313" key="20">
    <source>
        <dbReference type="EMBL" id="ACG59283.1"/>
    </source>
</evidence>
<feature type="transmembrane region" description="Helical" evidence="18">
    <location>
        <begin position="226"/>
        <end position="249"/>
    </location>
</feature>
<keyword evidence="11 18" id="KW-0249">Electron transport</keyword>
<dbReference type="InterPro" id="IPR003917">
    <property type="entry name" value="NADH_UbQ_OxRdtase_chain2"/>
</dbReference>
<dbReference type="Pfam" id="PF00361">
    <property type="entry name" value="Proton_antipo_M"/>
    <property type="match status" value="1"/>
</dbReference>
<evidence type="ECO:0000256" key="10">
    <source>
        <dbReference type="ARBA" id="ARBA00022967"/>
    </source>
</evidence>
<dbReference type="CTD" id="4536"/>
<feature type="transmembrane region" description="Helical" evidence="18">
    <location>
        <begin position="5"/>
        <end position="22"/>
    </location>
</feature>
<evidence type="ECO:0000256" key="18">
    <source>
        <dbReference type="RuleBase" id="RU003403"/>
    </source>
</evidence>
<evidence type="ECO:0000256" key="11">
    <source>
        <dbReference type="ARBA" id="ARBA00022982"/>
    </source>
</evidence>
<comment type="function">
    <text evidence="18">Core subunit of the mitochondrial membrane respiratory chain NADH dehydrogenase (Complex I) which catalyzes electron transfer from NADH through the respiratory chain, using ubiquinone as an electron acceptor. Essential for the catalytic activity and assembly of complex I.</text>
</comment>
<feature type="transmembrane region" description="Helical" evidence="18">
    <location>
        <begin position="88"/>
        <end position="107"/>
    </location>
</feature>
<keyword evidence="15 18" id="KW-0496">Mitochondrion</keyword>
<reference evidence="20" key="1">
    <citation type="journal article" date="2008" name="Mol. Phylogenet. Evol.">
        <title>A preliminary mitochondrial genome phylogeny of Orthoptera (Insecta) and approaches to maximizing phylogenetic signal found within mitochondrial genome data.</title>
        <authorList>
            <person name="Fenn J.D."/>
            <person name="Song H."/>
            <person name="Cameron S.L."/>
            <person name="Whiting M.F."/>
        </authorList>
    </citation>
    <scope>NUCLEOTIDE SEQUENCE</scope>
</reference>
<sequence>MWIKMLPFIIIMIVSMLLTISANSWFTAWIGLEINLMAMIPVLILTKGQESPEPAIKYFLIQALGSSSMVFFILLMKTQLFNNPVTSLMLSSSLLLKSGVAPLHFWFPSMIEDSSWMACFYLMTVQKIAPITLMVTNLPSSIILASAVLSVVVGSLGGLNQTSLKKIMAYSSITHLGWILSSLHLNNYLFMMYNLTYWMLVLSIINPLDKLNLMNLNQITNMNSNMFIKSLIMFNFLSMGGLPPFMGFLPKLLVIQAMIQNSMSLISSLMVIMTLLTLFYYIKIVITIMTDQPPFNKTNNPTIPMISNYPMMVISTSSIGLFPLASLLFYSF</sequence>
<evidence type="ECO:0000256" key="2">
    <source>
        <dbReference type="ARBA" id="ARBA00004448"/>
    </source>
</evidence>
<evidence type="ECO:0000256" key="4">
    <source>
        <dbReference type="ARBA" id="ARBA00012944"/>
    </source>
</evidence>
<feature type="transmembrane region" description="Helical" evidence="18">
    <location>
        <begin position="58"/>
        <end position="76"/>
    </location>
</feature>
<dbReference type="PANTHER" id="PTHR46552">
    <property type="entry name" value="NADH-UBIQUINONE OXIDOREDUCTASE CHAIN 2"/>
    <property type="match status" value="1"/>
</dbReference>
<evidence type="ECO:0000259" key="19">
    <source>
        <dbReference type="Pfam" id="PF00361"/>
    </source>
</evidence>
<dbReference type="PANTHER" id="PTHR46552:SF1">
    <property type="entry name" value="NADH-UBIQUINONE OXIDOREDUCTASE CHAIN 2"/>
    <property type="match status" value="1"/>
</dbReference>
<dbReference type="EMBL" id="EU938370">
    <property type="protein sequence ID" value="ACG59283.1"/>
    <property type="molecule type" value="Genomic_DNA"/>
</dbReference>
<evidence type="ECO:0000256" key="9">
    <source>
        <dbReference type="ARBA" id="ARBA00022792"/>
    </source>
</evidence>
<feature type="transmembrane region" description="Helical" evidence="18">
    <location>
        <begin position="269"/>
        <end position="289"/>
    </location>
</feature>
<evidence type="ECO:0000256" key="7">
    <source>
        <dbReference type="ARBA" id="ARBA00022660"/>
    </source>
</evidence>
<comment type="similarity">
    <text evidence="3 18">Belongs to the complex I subunit 2 family.</text>
</comment>
<evidence type="ECO:0000256" key="12">
    <source>
        <dbReference type="ARBA" id="ARBA00022989"/>
    </source>
</evidence>
<keyword evidence="13 18" id="KW-0520">NAD</keyword>
<dbReference type="RefSeq" id="YP_002261326.1">
    <property type="nucleotide sequence ID" value="NC_011301.1"/>
</dbReference>
<dbReference type="PRINTS" id="PR01436">
    <property type="entry name" value="NADHDHGNASE2"/>
</dbReference>
<organism evidence="20">
    <name type="scientific">Myrmecophilus manni</name>
    <name type="common">Mann's ant cricket</name>
    <dbReference type="NCBI Taxonomy" id="270849"/>
    <lineage>
        <taxon>Eukaryota</taxon>
        <taxon>Metazoa</taxon>
        <taxon>Ecdysozoa</taxon>
        <taxon>Arthropoda</taxon>
        <taxon>Hexapoda</taxon>
        <taxon>Insecta</taxon>
        <taxon>Pterygota</taxon>
        <taxon>Neoptera</taxon>
        <taxon>Polyneoptera</taxon>
        <taxon>Orthoptera</taxon>
        <taxon>Ensifera</taxon>
        <taxon>Gryllidea</taxon>
        <taxon>Gryllotalpoidea</taxon>
        <taxon>Myrmecophilidae</taxon>
        <taxon>Myrmecophilinae</taxon>
        <taxon>Myrmecophilus</taxon>
    </lineage>
</organism>
<feature type="transmembrane region" description="Helical" evidence="18">
    <location>
        <begin position="142"/>
        <end position="164"/>
    </location>
</feature>
<dbReference type="InterPro" id="IPR050175">
    <property type="entry name" value="Complex_I_Subunit_2"/>
</dbReference>
<dbReference type="GeneID" id="6947187"/>
<keyword evidence="12 18" id="KW-1133">Transmembrane helix</keyword>
<geneLocation type="mitochondrion" evidence="20"/>
<keyword evidence="6" id="KW-0813">Transport</keyword>
<feature type="transmembrane region" description="Helical" evidence="18">
    <location>
        <begin position="309"/>
        <end position="330"/>
    </location>
</feature>
<comment type="subcellular location">
    <subcellularLocation>
        <location evidence="2 18">Mitochondrion inner membrane</location>
        <topology evidence="2 18">Multi-pass membrane protein</topology>
    </subcellularLocation>
</comment>
<evidence type="ECO:0000256" key="13">
    <source>
        <dbReference type="ARBA" id="ARBA00023027"/>
    </source>
</evidence>
<keyword evidence="14 18" id="KW-0830">Ubiquinone</keyword>
<evidence type="ECO:0000256" key="1">
    <source>
        <dbReference type="ARBA" id="ARBA00003257"/>
    </source>
</evidence>
<feature type="transmembrane region" description="Helical" evidence="18">
    <location>
        <begin position="185"/>
        <end position="206"/>
    </location>
</feature>
<keyword evidence="10 18" id="KW-1278">Translocase</keyword>
<accession>B6DE87</accession>
<keyword evidence="9 18" id="KW-0999">Mitochondrion inner membrane</keyword>
<comment type="catalytic activity">
    <reaction evidence="17 18">
        <text>a ubiquinone + NADH + 5 H(+)(in) = a ubiquinol + NAD(+) + 4 H(+)(out)</text>
        <dbReference type="Rhea" id="RHEA:29091"/>
        <dbReference type="Rhea" id="RHEA-COMP:9565"/>
        <dbReference type="Rhea" id="RHEA-COMP:9566"/>
        <dbReference type="ChEBI" id="CHEBI:15378"/>
        <dbReference type="ChEBI" id="CHEBI:16389"/>
        <dbReference type="ChEBI" id="CHEBI:17976"/>
        <dbReference type="ChEBI" id="CHEBI:57540"/>
        <dbReference type="ChEBI" id="CHEBI:57945"/>
        <dbReference type="EC" id="7.1.1.2"/>
    </reaction>
</comment>
<evidence type="ECO:0000256" key="3">
    <source>
        <dbReference type="ARBA" id="ARBA00007012"/>
    </source>
</evidence>
<dbReference type="AlphaFoldDB" id="B6DE87"/>
<dbReference type="GO" id="GO:0006120">
    <property type="term" value="P:mitochondrial electron transport, NADH to ubiquinone"/>
    <property type="evidence" value="ECO:0007669"/>
    <property type="project" value="InterPro"/>
</dbReference>
<evidence type="ECO:0000256" key="8">
    <source>
        <dbReference type="ARBA" id="ARBA00022692"/>
    </source>
</evidence>
<name>B6DE87_9ORTH</name>
<evidence type="ECO:0000256" key="17">
    <source>
        <dbReference type="ARBA" id="ARBA00049551"/>
    </source>
</evidence>
<keyword evidence="7 18" id="KW-0679">Respiratory chain</keyword>
<dbReference type="GO" id="GO:0008137">
    <property type="term" value="F:NADH dehydrogenase (ubiquinone) activity"/>
    <property type="evidence" value="ECO:0007669"/>
    <property type="project" value="UniProtKB-EC"/>
</dbReference>
<gene>
    <name evidence="20" type="primary">ND2</name>
</gene>
<dbReference type="EC" id="7.1.1.2" evidence="4 18"/>
<proteinExistence type="inferred from homology"/>
<protein>
    <recommendedName>
        <fullName evidence="5 18">NADH-ubiquinone oxidoreductase chain 2</fullName>
        <ecNumber evidence="4 18">7.1.1.2</ecNumber>
    </recommendedName>
</protein>
<evidence type="ECO:0000256" key="14">
    <source>
        <dbReference type="ARBA" id="ARBA00023075"/>
    </source>
</evidence>
<feature type="domain" description="NADH:quinone oxidoreductase/Mrp antiporter transmembrane" evidence="19">
    <location>
        <begin position="22"/>
        <end position="277"/>
    </location>
</feature>
<dbReference type="GO" id="GO:0005743">
    <property type="term" value="C:mitochondrial inner membrane"/>
    <property type="evidence" value="ECO:0007669"/>
    <property type="project" value="UniProtKB-SubCell"/>
</dbReference>
<evidence type="ECO:0000256" key="16">
    <source>
        <dbReference type="ARBA" id="ARBA00023136"/>
    </source>
</evidence>